<evidence type="ECO:0000313" key="2">
    <source>
        <dbReference type="EMBL" id="KAH8086662.1"/>
    </source>
</evidence>
<gene>
    <name evidence="2" type="ORF">BXZ70DRAFT_910293</name>
</gene>
<keyword evidence="3" id="KW-1185">Reference proteome</keyword>
<dbReference type="Pfam" id="PF12680">
    <property type="entry name" value="SnoaL_2"/>
    <property type="match status" value="1"/>
</dbReference>
<reference evidence="2" key="1">
    <citation type="journal article" date="2021" name="New Phytol.">
        <title>Evolutionary innovations through gain and loss of genes in the ectomycorrhizal Boletales.</title>
        <authorList>
            <person name="Wu G."/>
            <person name="Miyauchi S."/>
            <person name="Morin E."/>
            <person name="Kuo A."/>
            <person name="Drula E."/>
            <person name="Varga T."/>
            <person name="Kohler A."/>
            <person name="Feng B."/>
            <person name="Cao Y."/>
            <person name="Lipzen A."/>
            <person name="Daum C."/>
            <person name="Hundley H."/>
            <person name="Pangilinan J."/>
            <person name="Johnson J."/>
            <person name="Barry K."/>
            <person name="LaButti K."/>
            <person name="Ng V."/>
            <person name="Ahrendt S."/>
            <person name="Min B."/>
            <person name="Choi I.G."/>
            <person name="Park H."/>
            <person name="Plett J.M."/>
            <person name="Magnuson J."/>
            <person name="Spatafora J.W."/>
            <person name="Nagy L.G."/>
            <person name="Henrissat B."/>
            <person name="Grigoriev I.V."/>
            <person name="Yang Z.L."/>
            <person name="Xu J."/>
            <person name="Martin F.M."/>
        </authorList>
    </citation>
    <scope>NUCLEOTIDE SEQUENCE</scope>
    <source>
        <strain evidence="2">KKN 215</strain>
    </source>
</reference>
<name>A0A8K0UI74_9AGAR</name>
<proteinExistence type="predicted"/>
<comment type="caution">
    <text evidence="2">The sequence shown here is derived from an EMBL/GenBank/DDBJ whole genome shotgun (WGS) entry which is preliminary data.</text>
</comment>
<dbReference type="OrthoDB" id="3758478at2759"/>
<accession>A0A8K0UI74</accession>
<dbReference type="EMBL" id="JAEVFJ010000042">
    <property type="protein sequence ID" value="KAH8086662.1"/>
    <property type="molecule type" value="Genomic_DNA"/>
</dbReference>
<dbReference type="SUPFAM" id="SSF54427">
    <property type="entry name" value="NTF2-like"/>
    <property type="match status" value="1"/>
</dbReference>
<protein>
    <recommendedName>
        <fullName evidence="1">SnoaL-like domain-containing protein</fullName>
    </recommendedName>
</protein>
<evidence type="ECO:0000259" key="1">
    <source>
        <dbReference type="Pfam" id="PF12680"/>
    </source>
</evidence>
<evidence type="ECO:0000313" key="3">
    <source>
        <dbReference type="Proteomes" id="UP000813824"/>
    </source>
</evidence>
<feature type="domain" description="SnoaL-like" evidence="1">
    <location>
        <begin position="20"/>
        <end position="117"/>
    </location>
</feature>
<dbReference type="InterPro" id="IPR032710">
    <property type="entry name" value="NTF2-like_dom_sf"/>
</dbReference>
<dbReference type="Gene3D" id="3.10.450.50">
    <property type="match status" value="1"/>
</dbReference>
<dbReference type="Proteomes" id="UP000813824">
    <property type="component" value="Unassembled WGS sequence"/>
</dbReference>
<dbReference type="InterPro" id="IPR037401">
    <property type="entry name" value="SnoaL-like"/>
</dbReference>
<dbReference type="AlphaFoldDB" id="A0A8K0UI74"/>
<sequence>MPVVPSAAIENPSKQLQAVLKWAEGMATANFDILGAVLADDYVHTALPANLSIPVLGSKEHFIKHYQGVLPIFSSFDVSVHEVVEAPGRVVLHAAADAMTKPGFPYINEYILIFHVAEQPDGSFKLTSAKEFVDSKFTAGFMEQLQKVLAPSS</sequence>
<organism evidence="2 3">
    <name type="scientific">Cristinia sonorae</name>
    <dbReference type="NCBI Taxonomy" id="1940300"/>
    <lineage>
        <taxon>Eukaryota</taxon>
        <taxon>Fungi</taxon>
        <taxon>Dikarya</taxon>
        <taxon>Basidiomycota</taxon>
        <taxon>Agaricomycotina</taxon>
        <taxon>Agaricomycetes</taxon>
        <taxon>Agaricomycetidae</taxon>
        <taxon>Agaricales</taxon>
        <taxon>Pleurotineae</taxon>
        <taxon>Stephanosporaceae</taxon>
        <taxon>Cristinia</taxon>
    </lineage>
</organism>